<name>A0A314US41_PRUYE</name>
<feature type="compositionally biased region" description="Low complexity" evidence="7">
    <location>
        <begin position="96"/>
        <end position="105"/>
    </location>
</feature>
<dbReference type="InterPro" id="IPR044759">
    <property type="entry name" value="bZIP_RF2"/>
</dbReference>
<dbReference type="STRING" id="2094558.A0A314US41"/>
<protein>
    <submittedName>
        <fullName evidence="9">Transcription factor RF2b</fullName>
    </submittedName>
</protein>
<dbReference type="PANTHER" id="PTHR13690:SF122">
    <property type="entry name" value="ATBZIP TRANSCRIPTION FACTOR"/>
    <property type="match status" value="1"/>
</dbReference>
<feature type="region of interest" description="Disordered" evidence="7">
    <location>
        <begin position="392"/>
        <end position="448"/>
    </location>
</feature>
<evidence type="ECO:0000256" key="1">
    <source>
        <dbReference type="ARBA" id="ARBA00004123"/>
    </source>
</evidence>
<feature type="compositionally biased region" description="Low complexity" evidence="7">
    <location>
        <begin position="434"/>
        <end position="448"/>
    </location>
</feature>
<keyword evidence="4" id="KW-0804">Transcription</keyword>
<evidence type="ECO:0000313" key="9">
    <source>
        <dbReference type="EMBL" id="PQM40267.1"/>
    </source>
</evidence>
<feature type="coiled-coil region" evidence="6">
    <location>
        <begin position="265"/>
        <end position="344"/>
    </location>
</feature>
<comment type="caution">
    <text evidence="9">The sequence shown here is derived from an EMBL/GenBank/DDBJ whole genome shotgun (WGS) entry which is preliminary data.</text>
</comment>
<gene>
    <name evidence="9" type="ORF">Pyn_40943</name>
</gene>
<organism evidence="9 10">
    <name type="scientific">Prunus yedoensis var. nudiflora</name>
    <dbReference type="NCBI Taxonomy" id="2094558"/>
    <lineage>
        <taxon>Eukaryota</taxon>
        <taxon>Viridiplantae</taxon>
        <taxon>Streptophyta</taxon>
        <taxon>Embryophyta</taxon>
        <taxon>Tracheophyta</taxon>
        <taxon>Spermatophyta</taxon>
        <taxon>Magnoliopsida</taxon>
        <taxon>eudicotyledons</taxon>
        <taxon>Gunneridae</taxon>
        <taxon>Pentapetalae</taxon>
        <taxon>rosids</taxon>
        <taxon>fabids</taxon>
        <taxon>Rosales</taxon>
        <taxon>Rosaceae</taxon>
        <taxon>Amygdaloideae</taxon>
        <taxon>Amygdaleae</taxon>
        <taxon>Prunus</taxon>
    </lineage>
</organism>
<dbReference type="Gene3D" id="1.20.5.170">
    <property type="match status" value="1"/>
</dbReference>
<accession>A0A314US41</accession>
<evidence type="ECO:0000256" key="4">
    <source>
        <dbReference type="ARBA" id="ARBA00023163"/>
    </source>
</evidence>
<feature type="region of interest" description="Disordered" evidence="7">
    <location>
        <begin position="1"/>
        <end position="119"/>
    </location>
</feature>
<feature type="region of interest" description="Disordered" evidence="7">
    <location>
        <begin position="172"/>
        <end position="224"/>
    </location>
</feature>
<dbReference type="AlphaFoldDB" id="A0A314US41"/>
<evidence type="ECO:0000256" key="3">
    <source>
        <dbReference type="ARBA" id="ARBA00023125"/>
    </source>
</evidence>
<dbReference type="Proteomes" id="UP000250321">
    <property type="component" value="Unassembled WGS sequence"/>
</dbReference>
<evidence type="ECO:0000256" key="7">
    <source>
        <dbReference type="SAM" id="MobiDB-lite"/>
    </source>
</evidence>
<keyword evidence="2" id="KW-0805">Transcription regulation</keyword>
<evidence type="ECO:0000256" key="5">
    <source>
        <dbReference type="ARBA" id="ARBA00023242"/>
    </source>
</evidence>
<dbReference type="GO" id="GO:0003677">
    <property type="term" value="F:DNA binding"/>
    <property type="evidence" value="ECO:0007669"/>
    <property type="project" value="UniProtKB-KW"/>
</dbReference>
<dbReference type="OrthoDB" id="1435597at2759"/>
<feature type="compositionally biased region" description="Low complexity" evidence="7">
    <location>
        <begin position="55"/>
        <end position="85"/>
    </location>
</feature>
<reference evidence="9 10" key="1">
    <citation type="submission" date="2018-02" db="EMBL/GenBank/DDBJ databases">
        <title>Draft genome of wild Prunus yedoensis var. nudiflora.</title>
        <authorList>
            <person name="Baek S."/>
            <person name="Kim J.-H."/>
            <person name="Choi K."/>
            <person name="Kim G.-B."/>
            <person name="Cho A."/>
            <person name="Jang H."/>
            <person name="Shin C.-H."/>
            <person name="Yu H.-J."/>
            <person name="Mun J.-H."/>
        </authorList>
    </citation>
    <scope>NUCLEOTIDE SEQUENCE [LARGE SCALE GENOMIC DNA]</scope>
    <source>
        <strain evidence="10">cv. Jeju island</strain>
        <tissue evidence="9">Leaf</tissue>
    </source>
</reference>
<evidence type="ECO:0000256" key="2">
    <source>
        <dbReference type="ARBA" id="ARBA00023015"/>
    </source>
</evidence>
<dbReference type="PANTHER" id="PTHR13690">
    <property type="entry name" value="TRANSCRIPTION FACTOR POSF21-RELATED"/>
    <property type="match status" value="1"/>
</dbReference>
<dbReference type="PROSITE" id="PS50217">
    <property type="entry name" value="BZIP"/>
    <property type="match status" value="1"/>
</dbReference>
<dbReference type="FunFam" id="1.20.5.170:FF:000009">
    <property type="entry name" value="probable transcription factor PosF21"/>
    <property type="match status" value="1"/>
</dbReference>
<keyword evidence="5" id="KW-0539">Nucleus</keyword>
<feature type="domain" description="BZIP" evidence="8">
    <location>
        <begin position="247"/>
        <end position="310"/>
    </location>
</feature>
<evidence type="ECO:0000256" key="6">
    <source>
        <dbReference type="SAM" id="Coils"/>
    </source>
</evidence>
<dbReference type="InterPro" id="IPR046347">
    <property type="entry name" value="bZIP_sf"/>
</dbReference>
<keyword evidence="10" id="KW-1185">Reference proteome</keyword>
<feature type="compositionally biased region" description="Polar residues" evidence="7">
    <location>
        <begin position="392"/>
        <end position="411"/>
    </location>
</feature>
<evidence type="ECO:0000313" key="10">
    <source>
        <dbReference type="Proteomes" id="UP000250321"/>
    </source>
</evidence>
<comment type="subcellular location">
    <subcellularLocation>
        <location evidence="1">Nucleus</location>
    </subcellularLocation>
</comment>
<feature type="compositionally biased region" description="Gly residues" evidence="7">
    <location>
        <begin position="174"/>
        <end position="191"/>
    </location>
</feature>
<dbReference type="GO" id="GO:0005634">
    <property type="term" value="C:nucleus"/>
    <property type="evidence" value="ECO:0007669"/>
    <property type="project" value="UniProtKB-SubCell"/>
</dbReference>
<dbReference type="CDD" id="cd14703">
    <property type="entry name" value="bZIP_plant_RF2"/>
    <property type="match status" value="1"/>
</dbReference>
<dbReference type="InterPro" id="IPR004827">
    <property type="entry name" value="bZIP"/>
</dbReference>
<keyword evidence="6" id="KW-0175">Coiled coil</keyword>
<dbReference type="GO" id="GO:0003700">
    <property type="term" value="F:DNA-binding transcription factor activity"/>
    <property type="evidence" value="ECO:0007669"/>
    <property type="project" value="InterPro"/>
</dbReference>
<dbReference type="SUPFAM" id="SSF57959">
    <property type="entry name" value="Leucine zipper domain"/>
    <property type="match status" value="1"/>
</dbReference>
<dbReference type="SMART" id="SM00338">
    <property type="entry name" value="BRLZ"/>
    <property type="match status" value="1"/>
</dbReference>
<feature type="compositionally biased region" description="Polar residues" evidence="7">
    <location>
        <begin position="1"/>
        <end position="18"/>
    </location>
</feature>
<keyword evidence="3" id="KW-0238">DNA-binding</keyword>
<feature type="compositionally biased region" description="Low complexity" evidence="7">
    <location>
        <begin position="22"/>
        <end position="45"/>
    </location>
</feature>
<dbReference type="Pfam" id="PF00170">
    <property type="entry name" value="bZIP_1"/>
    <property type="match status" value="1"/>
</dbReference>
<evidence type="ECO:0000259" key="8">
    <source>
        <dbReference type="PROSITE" id="PS50217"/>
    </source>
</evidence>
<dbReference type="EMBL" id="PJQY01003098">
    <property type="protein sequence ID" value="PQM40267.1"/>
    <property type="molecule type" value="Genomic_DNA"/>
</dbReference>
<sequence>MSTETRPMQDPQHQSNPNPKFISINNASSNNPNAKSNNPNAKSNPIPLPRSIGISNNANASGVAATSSSSSSLTSLSLTMLGNSNAPRPFIREEAGAAAAAAAEGGPHHHNSHRRAHSEVSFRLPEDMMDLSAPDPFNGGSSTASIEEMGSEEDLFSTYIDLDKLGGCNCSDQSGGGNNGPNGGPDDGSGGPNVNDGGGEGEEKRSSRHRHSCSVDGSSTSTGVFGEVMEAKKAMPPDKLAELWNLDPKRAKRILANRQSAARSKERKARYIQELERKVQTLQTEATTLSAQLTLFQRDTTGLSTENTELKLRLQAMEQQAQLRDALNEALKKEVERLKIATGEMMSPSDSFNLGMHQVPYNHPSAYFPLQQQPGPAGHQNMQMPQFNHSQSNMPTHHLHQSNSHTFSDIMQNGPVGQLQGLDIGTKGAPLVKSEGPSLSASESSTTF</sequence>
<proteinExistence type="predicted"/>